<dbReference type="Proteomes" id="UP001215151">
    <property type="component" value="Unassembled WGS sequence"/>
</dbReference>
<keyword evidence="3" id="KW-1185">Reference proteome</keyword>
<dbReference type="EMBL" id="JAPEVG010000281">
    <property type="protein sequence ID" value="KAJ8469636.1"/>
    <property type="molecule type" value="Genomic_DNA"/>
</dbReference>
<evidence type="ECO:0000313" key="3">
    <source>
        <dbReference type="Proteomes" id="UP001215151"/>
    </source>
</evidence>
<comment type="caution">
    <text evidence="2">The sequence shown here is derived from an EMBL/GenBank/DDBJ whole genome shotgun (WGS) entry which is preliminary data.</text>
</comment>
<evidence type="ECO:0000313" key="2">
    <source>
        <dbReference type="EMBL" id="KAJ8469636.1"/>
    </source>
</evidence>
<name>A0AAD7TMW2_9APHY</name>
<feature type="compositionally biased region" description="Low complexity" evidence="1">
    <location>
        <begin position="531"/>
        <end position="563"/>
    </location>
</feature>
<evidence type="ECO:0000256" key="1">
    <source>
        <dbReference type="SAM" id="MobiDB-lite"/>
    </source>
</evidence>
<gene>
    <name evidence="2" type="ORF">ONZ51_g8859</name>
</gene>
<feature type="region of interest" description="Disordered" evidence="1">
    <location>
        <begin position="304"/>
        <end position="346"/>
    </location>
</feature>
<organism evidence="2 3">
    <name type="scientific">Trametes cubensis</name>
    <dbReference type="NCBI Taxonomy" id="1111947"/>
    <lineage>
        <taxon>Eukaryota</taxon>
        <taxon>Fungi</taxon>
        <taxon>Dikarya</taxon>
        <taxon>Basidiomycota</taxon>
        <taxon>Agaricomycotina</taxon>
        <taxon>Agaricomycetes</taxon>
        <taxon>Polyporales</taxon>
        <taxon>Polyporaceae</taxon>
        <taxon>Trametes</taxon>
    </lineage>
</organism>
<dbReference type="AlphaFoldDB" id="A0AAD7TMW2"/>
<feature type="region of interest" description="Disordered" evidence="1">
    <location>
        <begin position="524"/>
        <end position="567"/>
    </location>
</feature>
<feature type="region of interest" description="Disordered" evidence="1">
    <location>
        <begin position="1"/>
        <end position="23"/>
    </location>
</feature>
<protein>
    <submittedName>
        <fullName evidence="2">Uncharacterized protein</fullName>
    </submittedName>
</protein>
<sequence length="590" mass="62590">MLPVCGRQAVSSRDNGGLDIPPDKHGEVVLGYYDPLDEDPGVGHEYYGQPLANGFLISDEVVNVVVPDTVPSGHYYYILRERNAAQSLATEPVDVHGQFDVSLDDLRGQRSFRDSEPLVSERYWHCDVCGYDVVFWQYVYTRKEDTHEPTRRAPCFPLFAWSISSSAAQPVFGPIMLSPNASTVWTVGSVESVRWDNRGLDIPPNHHGSIVLGYYDPYSEEPDIGHNFLYEPLADGFLISDEVVNVVVPPNLPSGKYYYILLGGDAQNVTDVFAINDPALPSTTATSLAFPASIAVSQAPSATASSWAPSSTPGITSPVTTTSSGTSTAATSGSPSSSTSTPTRTASGASSLVDVAIASPRSPAAAFMYHHLRYLGTLALLAAYAWVGCVAQGSIFEPTILSPNGSSVWTVGSVQTVRWDNHGTGFAASKTGSVALAYFNPNDTTDNWGYDYRGQPLAKGFPISDQNVNIVVPDVPTGNFYYILMLDAVNGGSPLFTIINPASPKESTENITFPATLSVSSAPPATPIPLSTQTSSTGAATSATSAPDSSTTSTTTEPTSNTSGGCRHTAERGWASFILPLFGVVVAAVV</sequence>
<proteinExistence type="predicted"/>
<accession>A0AAD7TMW2</accession>
<reference evidence="2" key="1">
    <citation type="submission" date="2022-11" db="EMBL/GenBank/DDBJ databases">
        <title>Genome Sequence of Cubamyces cubensis.</title>
        <authorList>
            <person name="Buettner E."/>
        </authorList>
    </citation>
    <scope>NUCLEOTIDE SEQUENCE</scope>
    <source>
        <strain evidence="2">MPL-01</strain>
    </source>
</reference>